<evidence type="ECO:0000313" key="2">
    <source>
        <dbReference type="EMBL" id="GIY17419.1"/>
    </source>
</evidence>
<reference evidence="2 3" key="1">
    <citation type="submission" date="2021-06" db="EMBL/GenBank/DDBJ databases">
        <title>Caerostris darwini draft genome.</title>
        <authorList>
            <person name="Kono N."/>
            <person name="Arakawa K."/>
        </authorList>
    </citation>
    <scope>NUCLEOTIDE SEQUENCE [LARGE SCALE GENOMIC DNA]</scope>
</reference>
<dbReference type="Proteomes" id="UP001054837">
    <property type="component" value="Unassembled WGS sequence"/>
</dbReference>
<keyword evidence="3" id="KW-1185">Reference proteome</keyword>
<dbReference type="AlphaFoldDB" id="A0AAV4R6V0"/>
<organism evidence="2 3">
    <name type="scientific">Caerostris darwini</name>
    <dbReference type="NCBI Taxonomy" id="1538125"/>
    <lineage>
        <taxon>Eukaryota</taxon>
        <taxon>Metazoa</taxon>
        <taxon>Ecdysozoa</taxon>
        <taxon>Arthropoda</taxon>
        <taxon>Chelicerata</taxon>
        <taxon>Arachnida</taxon>
        <taxon>Araneae</taxon>
        <taxon>Araneomorphae</taxon>
        <taxon>Entelegynae</taxon>
        <taxon>Araneoidea</taxon>
        <taxon>Araneidae</taxon>
        <taxon>Caerostris</taxon>
    </lineage>
</organism>
<evidence type="ECO:0000313" key="3">
    <source>
        <dbReference type="Proteomes" id="UP001054837"/>
    </source>
</evidence>
<gene>
    <name evidence="2" type="ORF">CDAR_1791</name>
</gene>
<sequence length="69" mass="7585">MSRGRSRSDSKAALQPSLRGPLTALTPTFNGKFGGNVLQKGTDKFPKILLETIQSKFMLDITEYVVCHS</sequence>
<protein>
    <submittedName>
        <fullName evidence="2">Uncharacterized protein</fullName>
    </submittedName>
</protein>
<accession>A0AAV4R6V0</accession>
<comment type="caution">
    <text evidence="2">The sequence shown here is derived from an EMBL/GenBank/DDBJ whole genome shotgun (WGS) entry which is preliminary data.</text>
</comment>
<name>A0AAV4R6V0_9ARAC</name>
<evidence type="ECO:0000256" key="1">
    <source>
        <dbReference type="SAM" id="MobiDB-lite"/>
    </source>
</evidence>
<dbReference type="EMBL" id="BPLQ01005803">
    <property type="protein sequence ID" value="GIY17419.1"/>
    <property type="molecule type" value="Genomic_DNA"/>
</dbReference>
<feature type="compositionally biased region" description="Basic and acidic residues" evidence="1">
    <location>
        <begin position="1"/>
        <end position="10"/>
    </location>
</feature>
<proteinExistence type="predicted"/>
<feature type="region of interest" description="Disordered" evidence="1">
    <location>
        <begin position="1"/>
        <end position="25"/>
    </location>
</feature>